<keyword evidence="2" id="KW-1003">Cell membrane</keyword>
<dbReference type="PANTHER" id="PTHR33908:SF11">
    <property type="entry name" value="MEMBRANE PROTEIN"/>
    <property type="match status" value="1"/>
</dbReference>
<evidence type="ECO:0000256" key="1">
    <source>
        <dbReference type="ARBA" id="ARBA00004651"/>
    </source>
</evidence>
<feature type="transmembrane region" description="Helical" evidence="8">
    <location>
        <begin position="87"/>
        <end position="109"/>
    </location>
</feature>
<dbReference type="GO" id="GO:0016763">
    <property type="term" value="F:pentosyltransferase activity"/>
    <property type="evidence" value="ECO:0007669"/>
    <property type="project" value="TreeGrafter"/>
</dbReference>
<feature type="transmembrane region" description="Helical" evidence="8">
    <location>
        <begin position="318"/>
        <end position="336"/>
    </location>
</feature>
<dbReference type="AlphaFoldDB" id="A0A6M3IYN2"/>
<dbReference type="InterPro" id="IPR050297">
    <property type="entry name" value="LipidA_mod_glycosyltrf_83"/>
</dbReference>
<feature type="transmembrane region" description="Helical" evidence="8">
    <location>
        <begin position="236"/>
        <end position="257"/>
    </location>
</feature>
<keyword evidence="4 9" id="KW-0808">Transferase</keyword>
<keyword evidence="6 8" id="KW-1133">Transmembrane helix</keyword>
<dbReference type="GO" id="GO:0008610">
    <property type="term" value="P:lipid biosynthetic process"/>
    <property type="evidence" value="ECO:0007669"/>
    <property type="project" value="UniProtKB-ARBA"/>
</dbReference>
<name>A0A6M3IYN2_9ZZZZ</name>
<feature type="transmembrane region" description="Helical" evidence="8">
    <location>
        <begin position="269"/>
        <end position="287"/>
    </location>
</feature>
<keyword evidence="5 8" id="KW-0812">Transmembrane</keyword>
<keyword evidence="3" id="KW-0328">Glycosyltransferase</keyword>
<dbReference type="PANTHER" id="PTHR33908">
    <property type="entry name" value="MANNOSYLTRANSFERASE YKCB-RELATED"/>
    <property type="match status" value="1"/>
</dbReference>
<evidence type="ECO:0000256" key="8">
    <source>
        <dbReference type="SAM" id="Phobius"/>
    </source>
</evidence>
<feature type="transmembrane region" description="Helical" evidence="8">
    <location>
        <begin position="183"/>
        <end position="200"/>
    </location>
</feature>
<comment type="subcellular location">
    <subcellularLocation>
        <location evidence="1">Cell membrane</location>
        <topology evidence="1">Multi-pass membrane protein</topology>
    </subcellularLocation>
</comment>
<feature type="transmembrane region" description="Helical" evidence="8">
    <location>
        <begin position="158"/>
        <end position="176"/>
    </location>
</feature>
<evidence type="ECO:0000256" key="3">
    <source>
        <dbReference type="ARBA" id="ARBA00022676"/>
    </source>
</evidence>
<gene>
    <name evidence="9" type="ORF">MM415B00727_0024</name>
</gene>
<protein>
    <submittedName>
        <fullName evidence="9">Putative glycosyltransferase</fullName>
    </submittedName>
</protein>
<dbReference type="GO" id="GO:0005886">
    <property type="term" value="C:plasma membrane"/>
    <property type="evidence" value="ECO:0007669"/>
    <property type="project" value="UniProtKB-SubCell"/>
</dbReference>
<keyword evidence="7 8" id="KW-0472">Membrane</keyword>
<evidence type="ECO:0000256" key="7">
    <source>
        <dbReference type="ARBA" id="ARBA00023136"/>
    </source>
</evidence>
<evidence type="ECO:0000256" key="5">
    <source>
        <dbReference type="ARBA" id="ARBA00022692"/>
    </source>
</evidence>
<proteinExistence type="predicted"/>
<reference evidence="9" key="1">
    <citation type="submission" date="2020-03" db="EMBL/GenBank/DDBJ databases">
        <title>The deep terrestrial virosphere.</title>
        <authorList>
            <person name="Holmfeldt K."/>
            <person name="Nilsson E."/>
            <person name="Simone D."/>
            <person name="Lopez-Fernandez M."/>
            <person name="Wu X."/>
            <person name="de Brujin I."/>
            <person name="Lundin D."/>
            <person name="Andersson A."/>
            <person name="Bertilsson S."/>
            <person name="Dopson M."/>
        </authorList>
    </citation>
    <scope>NUCLEOTIDE SEQUENCE</scope>
    <source>
        <strain evidence="9">MM415B00727</strain>
    </source>
</reference>
<evidence type="ECO:0000313" key="9">
    <source>
        <dbReference type="EMBL" id="QJA62796.1"/>
    </source>
</evidence>
<feature type="transmembrane region" description="Helical" evidence="8">
    <location>
        <begin position="121"/>
        <end position="138"/>
    </location>
</feature>
<dbReference type="EMBL" id="MT141481">
    <property type="protein sequence ID" value="QJA62796.1"/>
    <property type="molecule type" value="Genomic_DNA"/>
</dbReference>
<organism evidence="9">
    <name type="scientific">viral metagenome</name>
    <dbReference type="NCBI Taxonomy" id="1070528"/>
    <lineage>
        <taxon>unclassified sequences</taxon>
        <taxon>metagenomes</taxon>
        <taxon>organismal metagenomes</taxon>
    </lineage>
</organism>
<accession>A0A6M3IYN2</accession>
<feature type="transmembrane region" description="Helical" evidence="8">
    <location>
        <begin position="7"/>
        <end position="28"/>
    </location>
</feature>
<feature type="transmembrane region" description="Helical" evidence="8">
    <location>
        <begin position="293"/>
        <end position="311"/>
    </location>
</feature>
<sequence length="456" mass="50443">MRYQWDAVTWLIVAAAGGLLLWSSHGYLDQSGDSAEYIRLARSLAHGTGYEIMGDPSVKYPPGFPALLSVIERLAPGQWQWMRLPAIAGYLGIVALLAAASPLAAALCATAPVMPLFGHQVMADVPLALLVLAGLLLLRDERLSRTVGGFACLWVAWYVKSIAVVFVAAALLDLVCRRDWRMVIAMGLASVAVMGPWSLWCWTHGDATFYATQLWHADPYRPDAGELSVFGLVARALAHCGPYLAVLPALAAVFVLAQFTGGHDRRDRALWLGLGVYLPVMCAWPFWAHRFLVPVVPIVALLTAGALQRSWVAHARRWWVFAAMAAVIVATQLVSVNPAAARALPHAWQQYQEAGEWLRDNTPPETVICARKPHWLTVVSGRECIGFPYASPEAIFAWWDRYQVRYVVVEQLGFSQTDRYLMPAIVDWKGGWKVAWFPTSPGEVQCTIIERMESPR</sequence>
<evidence type="ECO:0000256" key="6">
    <source>
        <dbReference type="ARBA" id="ARBA00022989"/>
    </source>
</evidence>
<evidence type="ECO:0000256" key="4">
    <source>
        <dbReference type="ARBA" id="ARBA00022679"/>
    </source>
</evidence>
<evidence type="ECO:0000256" key="2">
    <source>
        <dbReference type="ARBA" id="ARBA00022475"/>
    </source>
</evidence>